<dbReference type="PANTHER" id="PTHR33495:SF2">
    <property type="entry name" value="ANTI-SIGMA FACTOR ANTAGONIST TM_1081-RELATED"/>
    <property type="match status" value="1"/>
</dbReference>
<dbReference type="EMBL" id="FNVO01000001">
    <property type="protein sequence ID" value="SEF63821.1"/>
    <property type="molecule type" value="Genomic_DNA"/>
</dbReference>
<name>A0A1H5TNZ4_9ACTN</name>
<evidence type="ECO:0000313" key="5">
    <source>
        <dbReference type="Proteomes" id="UP000236723"/>
    </source>
</evidence>
<organism evidence="4 5">
    <name type="scientific">Thermomonospora echinospora</name>
    <dbReference type="NCBI Taxonomy" id="1992"/>
    <lineage>
        <taxon>Bacteria</taxon>
        <taxon>Bacillati</taxon>
        <taxon>Actinomycetota</taxon>
        <taxon>Actinomycetes</taxon>
        <taxon>Streptosporangiales</taxon>
        <taxon>Thermomonosporaceae</taxon>
        <taxon>Thermomonospora</taxon>
    </lineage>
</organism>
<dbReference type="InterPro" id="IPR002645">
    <property type="entry name" value="STAS_dom"/>
</dbReference>
<sequence>MTEHELTTTLRLHPAGPHVLTVTGELDHHTAPRLRTALEEIELEAGSALVIDLSAVTYCDSTGITVLVTAYHRTQAEGASLALAGLTPDLTRVFTVVGLDQIFSFHPTAEDAVRALKS</sequence>
<reference evidence="5" key="1">
    <citation type="submission" date="2016-10" db="EMBL/GenBank/DDBJ databases">
        <authorList>
            <person name="Varghese N."/>
            <person name="Submissions S."/>
        </authorList>
    </citation>
    <scope>NUCLEOTIDE SEQUENCE [LARGE SCALE GENOMIC DNA]</scope>
    <source>
        <strain evidence="5">DSM 43163</strain>
    </source>
</reference>
<feature type="domain" description="STAS" evidence="3">
    <location>
        <begin position="19"/>
        <end position="116"/>
    </location>
</feature>
<evidence type="ECO:0000256" key="1">
    <source>
        <dbReference type="ARBA" id="ARBA00009013"/>
    </source>
</evidence>
<dbReference type="SUPFAM" id="SSF52091">
    <property type="entry name" value="SpoIIaa-like"/>
    <property type="match status" value="1"/>
</dbReference>
<dbReference type="GO" id="GO:0043856">
    <property type="term" value="F:anti-sigma factor antagonist activity"/>
    <property type="evidence" value="ECO:0007669"/>
    <property type="project" value="InterPro"/>
</dbReference>
<evidence type="ECO:0000259" key="3">
    <source>
        <dbReference type="PROSITE" id="PS50801"/>
    </source>
</evidence>
<gene>
    <name evidence="4" type="ORF">SAMN04489712_101674</name>
</gene>
<dbReference type="AlphaFoldDB" id="A0A1H5TNZ4"/>
<dbReference type="Proteomes" id="UP000236723">
    <property type="component" value="Unassembled WGS sequence"/>
</dbReference>
<dbReference type="Pfam" id="PF01740">
    <property type="entry name" value="STAS"/>
    <property type="match status" value="1"/>
</dbReference>
<dbReference type="PANTHER" id="PTHR33495">
    <property type="entry name" value="ANTI-SIGMA FACTOR ANTAGONIST TM_1081-RELATED-RELATED"/>
    <property type="match status" value="1"/>
</dbReference>
<protein>
    <recommendedName>
        <fullName evidence="2">Anti-sigma factor antagonist</fullName>
    </recommendedName>
</protein>
<dbReference type="Gene3D" id="3.30.750.24">
    <property type="entry name" value="STAS domain"/>
    <property type="match status" value="1"/>
</dbReference>
<dbReference type="InterPro" id="IPR036513">
    <property type="entry name" value="STAS_dom_sf"/>
</dbReference>
<dbReference type="CDD" id="cd07043">
    <property type="entry name" value="STAS_anti-anti-sigma_factors"/>
    <property type="match status" value="1"/>
</dbReference>
<dbReference type="NCBIfam" id="TIGR00377">
    <property type="entry name" value="ant_ant_sig"/>
    <property type="match status" value="1"/>
</dbReference>
<evidence type="ECO:0000256" key="2">
    <source>
        <dbReference type="RuleBase" id="RU003749"/>
    </source>
</evidence>
<proteinExistence type="inferred from homology"/>
<keyword evidence="5" id="KW-1185">Reference proteome</keyword>
<comment type="similarity">
    <text evidence="1 2">Belongs to the anti-sigma-factor antagonist family.</text>
</comment>
<evidence type="ECO:0000313" key="4">
    <source>
        <dbReference type="EMBL" id="SEF63821.1"/>
    </source>
</evidence>
<dbReference type="OrthoDB" id="3481860at2"/>
<accession>A0A1H5TNZ4</accession>
<dbReference type="RefSeq" id="WP_103936069.1">
    <property type="nucleotide sequence ID" value="NZ_FNVO01000001.1"/>
</dbReference>
<dbReference type="InterPro" id="IPR003658">
    <property type="entry name" value="Anti-sigma_ant"/>
</dbReference>
<dbReference type="PROSITE" id="PS50801">
    <property type="entry name" value="STAS"/>
    <property type="match status" value="1"/>
</dbReference>